<organism evidence="1 2">
    <name type="scientific">Sessilibacter corallicola</name>
    <dbReference type="NCBI Taxonomy" id="2904075"/>
    <lineage>
        <taxon>Bacteria</taxon>
        <taxon>Pseudomonadati</taxon>
        <taxon>Pseudomonadota</taxon>
        <taxon>Gammaproteobacteria</taxon>
        <taxon>Cellvibrionales</taxon>
        <taxon>Cellvibrionaceae</taxon>
        <taxon>Sessilibacter</taxon>
    </lineage>
</organism>
<reference evidence="1 2" key="1">
    <citation type="submission" date="2024-04" db="EMBL/GenBank/DDBJ databases">
        <title>Draft genome sequence of Sessilibacter corallicola NBRC 116591.</title>
        <authorList>
            <person name="Miyakawa T."/>
            <person name="Kusuya Y."/>
            <person name="Miura T."/>
        </authorList>
    </citation>
    <scope>NUCLEOTIDE SEQUENCE [LARGE SCALE GENOMIC DNA]</scope>
    <source>
        <strain evidence="1 2">KU-00831-HH</strain>
    </source>
</reference>
<dbReference type="EMBL" id="BAABWN010000006">
    <property type="protein sequence ID" value="GAA6168300.1"/>
    <property type="molecule type" value="Genomic_DNA"/>
</dbReference>
<proteinExistence type="predicted"/>
<dbReference type="Pfam" id="PF16162">
    <property type="entry name" value="KwaB"/>
    <property type="match status" value="1"/>
</dbReference>
<keyword evidence="2" id="KW-1185">Reference proteome</keyword>
<protein>
    <recommendedName>
        <fullName evidence="3">DUF4868 domain-containing protein</fullName>
    </recommendedName>
</protein>
<accession>A0ABQ0A9K7</accession>
<dbReference type="InterPro" id="IPR032359">
    <property type="entry name" value="KwaB-like"/>
</dbReference>
<comment type="caution">
    <text evidence="1">The sequence shown here is derived from an EMBL/GenBank/DDBJ whole genome shotgun (WGS) entry which is preliminary data.</text>
</comment>
<name>A0ABQ0A9K7_9GAMM</name>
<sequence length="294" mass="34086">MPYNFMALIKDKDAVDPTVSRIAVGADLQEKLSEEFDRQFDNFIGVDGQCVPFDGQYKAEHDELLTIENFELPEIFKSAIKEPMVLQPLHYNHESDKKIAAIFCGLEKDDDYVVFFQVFESTRLIKPSLFNIVFGSNDTFEKLEYFGMTLDSKLTACYKSGQLYFRSYHYSRRIFDLSKYYREATEDEVKELASHDHFSSINQEEFLKLADHVVRQKIARITRNDVLNSFSVTELKQKAEQVNFEMEIVDQKIIIPNNRKDLKLILSFLDDQVYMGPITGQTKVSNSSRLVDNG</sequence>
<gene>
    <name evidence="1" type="ORF">NBRC116591_21110</name>
</gene>
<dbReference type="Proteomes" id="UP001465153">
    <property type="component" value="Unassembled WGS sequence"/>
</dbReference>
<evidence type="ECO:0000313" key="2">
    <source>
        <dbReference type="Proteomes" id="UP001465153"/>
    </source>
</evidence>
<dbReference type="RefSeq" id="WP_353302967.1">
    <property type="nucleotide sequence ID" value="NZ_BAABWN010000006.1"/>
</dbReference>
<evidence type="ECO:0008006" key="3">
    <source>
        <dbReference type="Google" id="ProtNLM"/>
    </source>
</evidence>
<evidence type="ECO:0000313" key="1">
    <source>
        <dbReference type="EMBL" id="GAA6168300.1"/>
    </source>
</evidence>